<evidence type="ECO:0000313" key="2">
    <source>
        <dbReference type="EMBL" id="QCX39352.1"/>
    </source>
</evidence>
<evidence type="ECO:0000259" key="1">
    <source>
        <dbReference type="Pfam" id="PF00149"/>
    </source>
</evidence>
<dbReference type="PANTHER" id="PTHR43143:SF1">
    <property type="entry name" value="SERINE_THREONINE-PROTEIN PHOSPHATASE CPPED1"/>
    <property type="match status" value="1"/>
</dbReference>
<dbReference type="KEGG" id="fbe:FF125_13220"/>
<dbReference type="InterPro" id="IPR029052">
    <property type="entry name" value="Metallo-depent_PP-like"/>
</dbReference>
<dbReference type="Pfam" id="PF00149">
    <property type="entry name" value="Metallophos"/>
    <property type="match status" value="1"/>
</dbReference>
<dbReference type="PROSITE" id="PS51257">
    <property type="entry name" value="PROKAR_LIPOPROTEIN"/>
    <property type="match status" value="1"/>
</dbReference>
<dbReference type="InterPro" id="IPR051918">
    <property type="entry name" value="STPP_CPPED1"/>
</dbReference>
<dbReference type="Gene3D" id="3.60.21.10">
    <property type="match status" value="1"/>
</dbReference>
<dbReference type="SUPFAM" id="SSF56300">
    <property type="entry name" value="Metallo-dependent phosphatases"/>
    <property type="match status" value="1"/>
</dbReference>
<sequence>MKNLIFLLIIYLFLSSCEKAEDKIENKDAEPIAFTVIGDVPYGDSQLEGLVNLIEKHNAQEASEFVVHVGDIKKGSVPCEENVYKDVNTILKKIKAPTFIVLGDNEYNDCDNPNEGLEFWNTYFLQFNKNWNFKHTVTNQPNRIENFNWIQNNVLFIGLNIVGSSVHDADEWQTRLTENGIWVQQLIDTNKNNIEAIVIFSHANMVEAGADKFKPFTDLFRTAAKDFTKPILLVNGDGHFWIKDNPYEEKNITRVQITGGADALKVSIDTSNENPFSFDNNFLD</sequence>
<dbReference type="RefSeq" id="WP_138950211.1">
    <property type="nucleotide sequence ID" value="NZ_CP040749.1"/>
</dbReference>
<accession>A0A5B7TXB5</accession>
<dbReference type="PANTHER" id="PTHR43143">
    <property type="entry name" value="METALLOPHOSPHOESTERASE, CALCINEURIN SUPERFAMILY"/>
    <property type="match status" value="1"/>
</dbReference>
<dbReference type="OrthoDB" id="58809at2"/>
<gene>
    <name evidence="2" type="ORF">FF125_13220</name>
</gene>
<organism evidence="2 3">
    <name type="scientific">Aureibaculum algae</name>
    <dbReference type="NCBI Taxonomy" id="2584122"/>
    <lineage>
        <taxon>Bacteria</taxon>
        <taxon>Pseudomonadati</taxon>
        <taxon>Bacteroidota</taxon>
        <taxon>Flavobacteriia</taxon>
        <taxon>Flavobacteriales</taxon>
        <taxon>Flavobacteriaceae</taxon>
        <taxon>Aureibaculum</taxon>
    </lineage>
</organism>
<dbReference type="EMBL" id="CP040749">
    <property type="protein sequence ID" value="QCX39352.1"/>
    <property type="molecule type" value="Genomic_DNA"/>
</dbReference>
<keyword evidence="3" id="KW-1185">Reference proteome</keyword>
<dbReference type="GO" id="GO:0016787">
    <property type="term" value="F:hydrolase activity"/>
    <property type="evidence" value="ECO:0007669"/>
    <property type="project" value="InterPro"/>
</dbReference>
<dbReference type="Proteomes" id="UP000306229">
    <property type="component" value="Chromosome"/>
</dbReference>
<proteinExistence type="predicted"/>
<name>A0A5B7TXB5_9FLAO</name>
<dbReference type="AlphaFoldDB" id="A0A5B7TXB5"/>
<reference evidence="2 3" key="1">
    <citation type="submission" date="2019-05" db="EMBL/GenBank/DDBJ databases">
        <title>Algicella ahnfeltiae gen. nov., sp. nov., a novel marine bacterium of the family Flavobacteriaceae isolated from a red alga.</title>
        <authorList>
            <person name="Nedashkovskaya O.I."/>
            <person name="Kukhlevskiy A.D."/>
            <person name="Kim S.-G."/>
            <person name="Zhukova N.V."/>
            <person name="Mikhailov V.V."/>
        </authorList>
    </citation>
    <scope>NUCLEOTIDE SEQUENCE [LARGE SCALE GENOMIC DNA]</scope>
    <source>
        <strain evidence="2 3">10Alg115</strain>
    </source>
</reference>
<feature type="domain" description="Calcineurin-like phosphoesterase" evidence="1">
    <location>
        <begin position="34"/>
        <end position="206"/>
    </location>
</feature>
<evidence type="ECO:0000313" key="3">
    <source>
        <dbReference type="Proteomes" id="UP000306229"/>
    </source>
</evidence>
<dbReference type="InterPro" id="IPR004843">
    <property type="entry name" value="Calcineurin-like_PHP"/>
</dbReference>
<protein>
    <recommendedName>
        <fullName evidence="1">Calcineurin-like phosphoesterase domain-containing protein</fullName>
    </recommendedName>
</protein>